<dbReference type="AlphaFoldDB" id="A0A8T5V431"/>
<keyword evidence="2" id="KW-1185">Reference proteome</keyword>
<comment type="caution">
    <text evidence="1">The sequence shown here is derived from an EMBL/GenBank/DDBJ whole genome shotgun (WGS) entry which is preliminary data.</text>
</comment>
<proteinExistence type="predicted"/>
<organism evidence="1 2">
    <name type="scientific">Methanobacterium spitsbergense</name>
    <dbReference type="NCBI Taxonomy" id="2874285"/>
    <lineage>
        <taxon>Archaea</taxon>
        <taxon>Methanobacteriati</taxon>
        <taxon>Methanobacteriota</taxon>
        <taxon>Methanomada group</taxon>
        <taxon>Methanobacteria</taxon>
        <taxon>Methanobacteriales</taxon>
        <taxon>Methanobacteriaceae</taxon>
        <taxon>Methanobacterium</taxon>
    </lineage>
</organism>
<dbReference type="RefSeq" id="WP_223792178.1">
    <property type="nucleotide sequence ID" value="NZ_JAIOUQ010000014.1"/>
</dbReference>
<evidence type="ECO:0000313" key="1">
    <source>
        <dbReference type="EMBL" id="MBZ2166631.1"/>
    </source>
</evidence>
<dbReference type="EMBL" id="JAIOUQ010000014">
    <property type="protein sequence ID" value="MBZ2166631.1"/>
    <property type="molecule type" value="Genomic_DNA"/>
</dbReference>
<sequence>MEISGRIMLTNINKELLDELKKLSEDNLIIDLDKIDQILENYDIIDLINHLPEILPITITNKIEEINSEYETGSDEFKKNDIDLILNILKICEIYLKKTAFNEDLKFIYPVAIIFYHLQVKTECLSIITEYNTFSNIKKLIFEFLCNLKETYELPEDFPHIVKISHENYIKGIKNEDLKLVYEEYIDKNKGNFPENVFISFLVRILLLEPDNYIYFLKSIKKHFILIKYICMIENKVNNEIIEAIIRLEDKWIIIEYLRQIIKYTNKKNFGESEILLVSTMFEKLYSIDEIFFINGIILFLNYENKVLFGKIIGRALANINNEELIGKLLDQRDICIDLIEIYPNFNLGLDYEAKLNKSMLKSMNDHKKRNNQPNNIFWDIILSSLIKFNEPLASFLAEKVFIKWENFLENLWKSMLIPNDFIGTEFNNIIIYYFILLLKKDESSFLKLLNEKLDDIINYKSYWIYYTSNKRFIPLTYVYAMSYSWINVHKHVIHNKILNDKLLFLLNDECMFLSLFNQNHTPNEFLEIEKNFKSMNF</sequence>
<name>A0A8T5V431_9EURY</name>
<accession>A0A8T5V431</accession>
<reference evidence="2" key="1">
    <citation type="journal article" date="2022" name="Microbiol. Resour. Announc.">
        <title>Draft Genome Sequence of a Methanogenic Archaeon from West Spitsbergen Permafrost.</title>
        <authorList>
            <person name="Trubitsyn V."/>
            <person name="Rivkina E."/>
            <person name="Shcherbakova V."/>
        </authorList>
    </citation>
    <scope>NUCLEOTIDE SEQUENCE [LARGE SCALE GENOMIC DNA]</scope>
    <source>
        <strain evidence="2">VT</strain>
    </source>
</reference>
<evidence type="ECO:0000313" key="2">
    <source>
        <dbReference type="Proteomes" id="UP000825933"/>
    </source>
</evidence>
<dbReference type="Proteomes" id="UP000825933">
    <property type="component" value="Unassembled WGS sequence"/>
</dbReference>
<protein>
    <submittedName>
        <fullName evidence="1">Uncharacterized protein</fullName>
    </submittedName>
</protein>
<gene>
    <name evidence="1" type="ORF">K8N75_11335</name>
</gene>